<organism evidence="1">
    <name type="scientific">viral metagenome</name>
    <dbReference type="NCBI Taxonomy" id="1070528"/>
    <lineage>
        <taxon>unclassified sequences</taxon>
        <taxon>metagenomes</taxon>
        <taxon>organismal metagenomes</taxon>
    </lineage>
</organism>
<accession>A0A6C0CI84</accession>
<proteinExistence type="predicted"/>
<evidence type="ECO:0000313" key="1">
    <source>
        <dbReference type="EMBL" id="QHT03867.1"/>
    </source>
</evidence>
<name>A0A6C0CI84_9ZZZZ</name>
<reference evidence="1" key="1">
    <citation type="journal article" date="2020" name="Nature">
        <title>Giant virus diversity and host interactions through global metagenomics.</title>
        <authorList>
            <person name="Schulz F."/>
            <person name="Roux S."/>
            <person name="Paez-Espino D."/>
            <person name="Jungbluth S."/>
            <person name="Walsh D.A."/>
            <person name="Denef V.J."/>
            <person name="McMahon K.D."/>
            <person name="Konstantinidis K.T."/>
            <person name="Eloe-Fadrosh E.A."/>
            <person name="Kyrpides N.C."/>
            <person name="Woyke T."/>
        </authorList>
    </citation>
    <scope>NUCLEOTIDE SEQUENCE</scope>
    <source>
        <strain evidence="1">GVMAG-M-3300021137-6</strain>
    </source>
</reference>
<sequence length="232" mass="27131">MGGEEEEEQHMRPHPTEIREKRNMAIKFGFRKRTEEYHYAFDIKDYCDIEFHNVTREATTAYVGLKAALEFVQKPTIFFICYDVGYNKVLRTFVRHVVCSLAVREGAGLTVYMFDMRNLRDISAHFQGDIEKTLSEYAGVPVKIVNAACVYHEKCVYLQRFKGDHEMGWCIGWALLFLDYLTTNPEIVEKTPEGKKKEFAKLYTELDKHLVGPRSNHFIEAYYMRLLDVSLT</sequence>
<dbReference type="AlphaFoldDB" id="A0A6C0CI84"/>
<protein>
    <submittedName>
        <fullName evidence="1">Uncharacterized protein</fullName>
    </submittedName>
</protein>
<dbReference type="EMBL" id="MN739420">
    <property type="protein sequence ID" value="QHT03867.1"/>
    <property type="molecule type" value="Genomic_DNA"/>
</dbReference>